<protein>
    <submittedName>
        <fullName evidence="1">Uncharacterized protein</fullName>
    </submittedName>
</protein>
<gene>
    <name evidence="1" type="ORF">A4A49_09311</name>
</gene>
<evidence type="ECO:0000313" key="1">
    <source>
        <dbReference type="EMBL" id="OIT00893.1"/>
    </source>
</evidence>
<comment type="caution">
    <text evidence="1">The sequence shown here is derived from an EMBL/GenBank/DDBJ whole genome shotgun (WGS) entry which is preliminary data.</text>
</comment>
<proteinExistence type="predicted"/>
<sequence>MRWICDSATVFEHVVVSYQIFFSCFSKTEIQLRFDLSFYSSSLILEKLDYLNWILYCLHVYIGTFYRSDLNCDEIM</sequence>
<accession>A0A1J6I792</accession>
<keyword evidence="2" id="KW-1185">Reference proteome</keyword>
<evidence type="ECO:0000313" key="2">
    <source>
        <dbReference type="Proteomes" id="UP000187609"/>
    </source>
</evidence>
<name>A0A1J6I792_NICAT</name>
<dbReference type="AlphaFoldDB" id="A0A1J6I792"/>
<organism evidence="1 2">
    <name type="scientific">Nicotiana attenuata</name>
    <name type="common">Coyote tobacco</name>
    <dbReference type="NCBI Taxonomy" id="49451"/>
    <lineage>
        <taxon>Eukaryota</taxon>
        <taxon>Viridiplantae</taxon>
        <taxon>Streptophyta</taxon>
        <taxon>Embryophyta</taxon>
        <taxon>Tracheophyta</taxon>
        <taxon>Spermatophyta</taxon>
        <taxon>Magnoliopsida</taxon>
        <taxon>eudicotyledons</taxon>
        <taxon>Gunneridae</taxon>
        <taxon>Pentapetalae</taxon>
        <taxon>asterids</taxon>
        <taxon>lamiids</taxon>
        <taxon>Solanales</taxon>
        <taxon>Solanaceae</taxon>
        <taxon>Nicotianoideae</taxon>
        <taxon>Nicotianeae</taxon>
        <taxon>Nicotiana</taxon>
    </lineage>
</organism>
<dbReference type="Gramene" id="OIT00893">
    <property type="protein sequence ID" value="OIT00893"/>
    <property type="gene ID" value="A4A49_09311"/>
</dbReference>
<reference evidence="1" key="1">
    <citation type="submission" date="2016-11" db="EMBL/GenBank/DDBJ databases">
        <title>The genome of Nicotiana attenuata.</title>
        <authorList>
            <person name="Xu S."/>
            <person name="Brockmoeller T."/>
            <person name="Gaquerel E."/>
            <person name="Navarro A."/>
            <person name="Kuhl H."/>
            <person name="Gase K."/>
            <person name="Ling Z."/>
            <person name="Zhou W."/>
            <person name="Kreitzer C."/>
            <person name="Stanke M."/>
            <person name="Tang H."/>
            <person name="Lyons E."/>
            <person name="Pandey P."/>
            <person name="Pandey S.P."/>
            <person name="Timmermann B."/>
            <person name="Baldwin I.T."/>
        </authorList>
    </citation>
    <scope>NUCLEOTIDE SEQUENCE [LARGE SCALE GENOMIC DNA]</scope>
    <source>
        <strain evidence="1">UT</strain>
    </source>
</reference>
<dbReference type="Proteomes" id="UP000187609">
    <property type="component" value="Unassembled WGS sequence"/>
</dbReference>
<dbReference type="PROSITE" id="PS51257">
    <property type="entry name" value="PROKAR_LIPOPROTEIN"/>
    <property type="match status" value="1"/>
</dbReference>
<dbReference type="EMBL" id="MJEQ01037189">
    <property type="protein sequence ID" value="OIT00893.1"/>
    <property type="molecule type" value="Genomic_DNA"/>
</dbReference>